<evidence type="ECO:0000256" key="2">
    <source>
        <dbReference type="SAM" id="SignalP"/>
    </source>
</evidence>
<dbReference type="InterPro" id="IPR011330">
    <property type="entry name" value="Glyco_hydro/deAcase_b/a-brl"/>
</dbReference>
<dbReference type="AlphaFoldDB" id="A0A507CF16"/>
<dbReference type="PANTHER" id="PTHR45985">
    <property type="match status" value="1"/>
</dbReference>
<sequence length="626" mass="67578">MYRISSIKGRRSPALLLILCTTALVLLVSFAVPAQAQLRSGYRCDPNACKAPTCKCASTQAPWNPSSTKLPMLATLTFDDAINSVVLPSILGTLGNHTNPNGCPLSATFFVSTQYTDFSLVQQFYAAGHEIAVHTVHHYSDPSSDEIESALTAISKWAGIPQSRIRGFRTPFLNYTTSTFQSLLANGHFLYDSSMPTGAVPVWPHTLDNGFALDCVTGTCDPTAKLPGLWEVAMSDLLNPDGTLNASMDPEGSSSGIVNLLKSNFIRHYQDPNRVPFGLYIHAASGTVDPTRIQAYSEFISWTQATYPDVYWINNQQLLSFMTTPPPTDSSPHPSLGCTIYLPSPSNSEICDGRSNTGTSDFSTTDSSLLSSCYFPMTQSSTRTCFGCPSNFPNTTGSGIGPVPSRSSSTRAFVPDLGCPGTGVWDPIAAKCVDLPVLVIGNGAILGGLNMTGPNAVPRNNATGTTAPGTNGGKVSTSASSASSATSSLQLSWAVIMNIADGVRRVSRVIPHLMIGITDIWMMINVGRRGLNGFIGGYGVARRYYQEKPYIRMEWDAKKASKGEWDMVIDKMRAICGNDHTYIGDTTGMRWRGREHIVNVVMEYLKSGDSILQVFTDALRIRQSSK</sequence>
<accession>A0A507CF16</accession>
<evidence type="ECO:0000313" key="5">
    <source>
        <dbReference type="Proteomes" id="UP000317494"/>
    </source>
</evidence>
<organism evidence="4 5">
    <name type="scientific">Synchytrium endobioticum</name>
    <dbReference type="NCBI Taxonomy" id="286115"/>
    <lineage>
        <taxon>Eukaryota</taxon>
        <taxon>Fungi</taxon>
        <taxon>Fungi incertae sedis</taxon>
        <taxon>Chytridiomycota</taxon>
        <taxon>Chytridiomycota incertae sedis</taxon>
        <taxon>Chytridiomycetes</taxon>
        <taxon>Synchytriales</taxon>
        <taxon>Synchytriaceae</taxon>
        <taxon>Synchytrium</taxon>
    </lineage>
</organism>
<feature type="compositionally biased region" description="Low complexity" evidence="1">
    <location>
        <begin position="460"/>
        <end position="469"/>
    </location>
</feature>
<dbReference type="Pfam" id="PF01522">
    <property type="entry name" value="Polysacc_deac_1"/>
    <property type="match status" value="1"/>
</dbReference>
<dbReference type="Gene3D" id="3.20.20.370">
    <property type="entry name" value="Glycoside hydrolase/deacetylase"/>
    <property type="match status" value="1"/>
</dbReference>
<dbReference type="STRING" id="286115.A0A507CF16"/>
<reference evidence="4 5" key="1">
    <citation type="journal article" date="2019" name="Sci. Rep.">
        <title>Comparative genomics of chytrid fungi reveal insights into the obligate biotrophic and pathogenic lifestyle of Synchytrium endobioticum.</title>
        <authorList>
            <person name="van de Vossenberg B.T.L.H."/>
            <person name="Warris S."/>
            <person name="Nguyen H.D.T."/>
            <person name="van Gent-Pelzer M.P.E."/>
            <person name="Joly D.L."/>
            <person name="van de Geest H.C."/>
            <person name="Bonants P.J.M."/>
            <person name="Smith D.S."/>
            <person name="Levesque C.A."/>
            <person name="van der Lee T.A.J."/>
        </authorList>
    </citation>
    <scope>NUCLEOTIDE SEQUENCE [LARGE SCALE GENOMIC DNA]</scope>
    <source>
        <strain evidence="4 5">MB42</strain>
    </source>
</reference>
<feature type="region of interest" description="Disordered" evidence="1">
    <location>
        <begin position="457"/>
        <end position="479"/>
    </location>
</feature>
<dbReference type="Proteomes" id="UP000317494">
    <property type="component" value="Unassembled WGS sequence"/>
</dbReference>
<evidence type="ECO:0000313" key="4">
    <source>
        <dbReference type="EMBL" id="TPX39677.1"/>
    </source>
</evidence>
<evidence type="ECO:0000259" key="3">
    <source>
        <dbReference type="Pfam" id="PF01522"/>
    </source>
</evidence>
<feature type="chain" id="PRO_5021293570" description="NodB homology domain-containing protein" evidence="2">
    <location>
        <begin position="37"/>
        <end position="626"/>
    </location>
</feature>
<comment type="caution">
    <text evidence="4">The sequence shown here is derived from an EMBL/GenBank/DDBJ whole genome shotgun (WGS) entry which is preliminary data.</text>
</comment>
<proteinExistence type="predicted"/>
<dbReference type="InterPro" id="IPR052740">
    <property type="entry name" value="CE4"/>
</dbReference>
<feature type="domain" description="NodB homology" evidence="3">
    <location>
        <begin position="74"/>
        <end position="184"/>
    </location>
</feature>
<dbReference type="VEuPathDB" id="FungiDB:SeMB42_g06282"/>
<name>A0A507CF16_9FUNG</name>
<dbReference type="CDD" id="cd10919">
    <property type="entry name" value="CE4_CDA_like"/>
    <property type="match status" value="1"/>
</dbReference>
<dbReference type="GO" id="GO:0005975">
    <property type="term" value="P:carbohydrate metabolic process"/>
    <property type="evidence" value="ECO:0007669"/>
    <property type="project" value="InterPro"/>
</dbReference>
<protein>
    <recommendedName>
        <fullName evidence="3">NodB homology domain-containing protein</fullName>
    </recommendedName>
</protein>
<feature type="signal peptide" evidence="2">
    <location>
        <begin position="1"/>
        <end position="36"/>
    </location>
</feature>
<gene>
    <name evidence="4" type="ORF">SeMB42_g06282</name>
</gene>
<dbReference type="GO" id="GO:0016810">
    <property type="term" value="F:hydrolase activity, acting on carbon-nitrogen (but not peptide) bonds"/>
    <property type="evidence" value="ECO:0007669"/>
    <property type="project" value="InterPro"/>
</dbReference>
<dbReference type="PANTHER" id="PTHR45985:SF3">
    <property type="entry name" value="CHITIN DEACETYLASE-LIKE 4"/>
    <property type="match status" value="1"/>
</dbReference>
<keyword evidence="5" id="KW-1185">Reference proteome</keyword>
<dbReference type="SUPFAM" id="SSF88713">
    <property type="entry name" value="Glycoside hydrolase/deacetylase"/>
    <property type="match status" value="1"/>
</dbReference>
<dbReference type="EMBL" id="QEAN01000343">
    <property type="protein sequence ID" value="TPX39677.1"/>
    <property type="molecule type" value="Genomic_DNA"/>
</dbReference>
<dbReference type="InterPro" id="IPR002509">
    <property type="entry name" value="NODB_dom"/>
</dbReference>
<evidence type="ECO:0000256" key="1">
    <source>
        <dbReference type="SAM" id="MobiDB-lite"/>
    </source>
</evidence>
<keyword evidence="2" id="KW-0732">Signal</keyword>